<feature type="domain" description="Helicase ATP-binding" evidence="1">
    <location>
        <begin position="1"/>
        <end position="120"/>
    </location>
</feature>
<dbReference type="InterPro" id="IPR014001">
    <property type="entry name" value="Helicase_ATP-bd"/>
</dbReference>
<dbReference type="SUPFAM" id="SSF52540">
    <property type="entry name" value="P-loop containing nucleoside triphosphate hydrolases"/>
    <property type="match status" value="1"/>
</dbReference>
<evidence type="ECO:0000259" key="1">
    <source>
        <dbReference type="PROSITE" id="PS51192"/>
    </source>
</evidence>
<dbReference type="InterPro" id="IPR027417">
    <property type="entry name" value="P-loop_NTPase"/>
</dbReference>
<proteinExistence type="predicted"/>
<dbReference type="EMBL" id="JARIHO010000063">
    <property type="protein sequence ID" value="KAJ7315205.1"/>
    <property type="molecule type" value="Genomic_DNA"/>
</dbReference>
<organism evidence="2 3">
    <name type="scientific">Mycena albidolilacea</name>
    <dbReference type="NCBI Taxonomy" id="1033008"/>
    <lineage>
        <taxon>Eukaryota</taxon>
        <taxon>Fungi</taxon>
        <taxon>Dikarya</taxon>
        <taxon>Basidiomycota</taxon>
        <taxon>Agaricomycotina</taxon>
        <taxon>Agaricomycetes</taxon>
        <taxon>Agaricomycetidae</taxon>
        <taxon>Agaricales</taxon>
        <taxon>Marasmiineae</taxon>
        <taxon>Mycenaceae</taxon>
        <taxon>Mycena</taxon>
    </lineage>
</organism>
<reference evidence="2" key="1">
    <citation type="submission" date="2023-03" db="EMBL/GenBank/DDBJ databases">
        <title>Massive genome expansion in bonnet fungi (Mycena s.s.) driven by repeated elements and novel gene families across ecological guilds.</title>
        <authorList>
            <consortium name="Lawrence Berkeley National Laboratory"/>
            <person name="Harder C.B."/>
            <person name="Miyauchi S."/>
            <person name="Viragh M."/>
            <person name="Kuo A."/>
            <person name="Thoen E."/>
            <person name="Andreopoulos B."/>
            <person name="Lu D."/>
            <person name="Skrede I."/>
            <person name="Drula E."/>
            <person name="Henrissat B."/>
            <person name="Morin E."/>
            <person name="Kohler A."/>
            <person name="Barry K."/>
            <person name="LaButti K."/>
            <person name="Morin E."/>
            <person name="Salamov A."/>
            <person name="Lipzen A."/>
            <person name="Mereny Z."/>
            <person name="Hegedus B."/>
            <person name="Baldrian P."/>
            <person name="Stursova M."/>
            <person name="Weitz H."/>
            <person name="Taylor A."/>
            <person name="Grigoriev I.V."/>
            <person name="Nagy L.G."/>
            <person name="Martin F."/>
            <person name="Kauserud H."/>
        </authorList>
    </citation>
    <scope>NUCLEOTIDE SEQUENCE</scope>
    <source>
        <strain evidence="2">CBHHK002</strain>
    </source>
</reference>
<evidence type="ECO:0000313" key="2">
    <source>
        <dbReference type="EMBL" id="KAJ7315205.1"/>
    </source>
</evidence>
<sequence length="274" mass="31547">MCPNAALLRDKVMRVAGNKLTTAIWTSRCGELQDVQVIFTALESMTAKVFHLQLDKCKRRVNRLVYDEIHGLLSEVDYRRDFIKLEKLAVVPIQKIYLSATIPIYLLQRLWNMLAAPPTTRTICAPFVQRNLRIHRVTLHPNDDRATFLELLLPHLAQQYMGDQRQGIVFLNAKQDVDDIHAHCISHGIDRSPLIRQLRLAGERRGIVDGWRCALDYRYGNPHSRNRQCQLCRGHRCRLGSWSYSPRTGVGPCRAERAARIRFFDCIPPTPLSV</sequence>
<protein>
    <recommendedName>
        <fullName evidence="1">Helicase ATP-binding domain-containing protein</fullName>
    </recommendedName>
</protein>
<gene>
    <name evidence="2" type="ORF">DFH08DRAFT_423083</name>
</gene>
<evidence type="ECO:0000313" key="3">
    <source>
        <dbReference type="Proteomes" id="UP001218218"/>
    </source>
</evidence>
<dbReference type="Proteomes" id="UP001218218">
    <property type="component" value="Unassembled WGS sequence"/>
</dbReference>
<accession>A0AAD7EF33</accession>
<name>A0AAD7EF33_9AGAR</name>
<dbReference type="AlphaFoldDB" id="A0AAD7EF33"/>
<keyword evidence="3" id="KW-1185">Reference proteome</keyword>
<dbReference type="PROSITE" id="PS51192">
    <property type="entry name" value="HELICASE_ATP_BIND_1"/>
    <property type="match status" value="1"/>
</dbReference>
<comment type="caution">
    <text evidence="2">The sequence shown here is derived from an EMBL/GenBank/DDBJ whole genome shotgun (WGS) entry which is preliminary data.</text>
</comment>